<dbReference type="Pfam" id="PF08241">
    <property type="entry name" value="Methyltransf_11"/>
    <property type="match status" value="1"/>
</dbReference>
<dbReference type="GO" id="GO:0008757">
    <property type="term" value="F:S-adenosylmethionine-dependent methyltransferase activity"/>
    <property type="evidence" value="ECO:0007669"/>
    <property type="project" value="InterPro"/>
</dbReference>
<dbReference type="Gene3D" id="1.25.40.10">
    <property type="entry name" value="Tetratricopeptide repeat domain"/>
    <property type="match status" value="1"/>
</dbReference>
<dbReference type="PANTHER" id="PTHR44998:SF1">
    <property type="entry name" value="UDP-N-ACETYLGLUCOSAMINE--PEPTIDE N-ACETYLGLUCOSAMINYLTRANSFERASE 110 KDA SUBUNIT"/>
    <property type="match status" value="1"/>
</dbReference>
<protein>
    <submittedName>
        <fullName evidence="3">Pentatricopeptide repeat protein</fullName>
    </submittedName>
</protein>
<feature type="domain" description="Methyltransferase type 11" evidence="2">
    <location>
        <begin position="296"/>
        <end position="388"/>
    </location>
</feature>
<dbReference type="SUPFAM" id="SSF48452">
    <property type="entry name" value="TPR-like"/>
    <property type="match status" value="1"/>
</dbReference>
<dbReference type="PANTHER" id="PTHR44998">
    <property type="match status" value="1"/>
</dbReference>
<dbReference type="InterPro" id="IPR011717">
    <property type="entry name" value="TPR-4"/>
</dbReference>
<dbReference type="SMART" id="SM00028">
    <property type="entry name" value="TPR"/>
    <property type="match status" value="6"/>
</dbReference>
<dbReference type="InterPro" id="IPR019734">
    <property type="entry name" value="TPR_rpt"/>
</dbReference>
<dbReference type="InterPro" id="IPR011990">
    <property type="entry name" value="TPR-like_helical_dom_sf"/>
</dbReference>
<name>A0A4R7PAT6_9GAMM</name>
<dbReference type="OrthoDB" id="9809392at2"/>
<sequence>MTRRSHASRSSAAIPERAIALTREAIQLHRTGKLQEARATYRRALERAPRYADAQHFFGMLEYQNGDLDAGIRHVQRALDITPDYADAHANLALMMLTRGDHAACQKHLDKALLLTPEAIPPRTTQGRLYIALERIPDARQVFEEALARDLSGVDAQHQSSLHIGLARTLVAQGEIDKALGHYRTAVDLSPRIDRVRATLARALCRQGRLEEAAVCYREILERDPDNAAAQHLLAACGGAESVPQRADDTYVRKMFDDFAITFDKNLASLGYRAPALIDALMRDCVPAGSAALEVLDAGCGTGLLAELIKPLCSRLVGVDLSPKMLELAAGRKLYDDLQEGELVAWLDAHPGAFDVVTSADTLCYFGAIDDALHAAYRALRPGGWVFFSVEHLRDGSMDHRLQYHGRYAHRDVYVERAVRAAGFQDVRITQDVLRSENREPVHGLVVAARRDLP</sequence>
<evidence type="ECO:0000313" key="4">
    <source>
        <dbReference type="Proteomes" id="UP000295341"/>
    </source>
</evidence>
<reference evidence="3 4" key="1">
    <citation type="submission" date="2019-03" db="EMBL/GenBank/DDBJ databases">
        <title>Genomic Encyclopedia of Type Strains, Phase IV (KMG-IV): sequencing the most valuable type-strain genomes for metagenomic binning, comparative biology and taxonomic classification.</title>
        <authorList>
            <person name="Goeker M."/>
        </authorList>
    </citation>
    <scope>NUCLEOTIDE SEQUENCE [LARGE SCALE GENOMIC DNA]</scope>
    <source>
        <strain evidence="3 4">DSM 26377</strain>
    </source>
</reference>
<accession>A0A4R7PAT6</accession>
<evidence type="ECO:0000313" key="3">
    <source>
        <dbReference type="EMBL" id="TDU31175.1"/>
    </source>
</evidence>
<evidence type="ECO:0000259" key="2">
    <source>
        <dbReference type="Pfam" id="PF08241"/>
    </source>
</evidence>
<feature type="repeat" description="TPR" evidence="1">
    <location>
        <begin position="52"/>
        <end position="85"/>
    </location>
</feature>
<dbReference type="InterPro" id="IPR029063">
    <property type="entry name" value="SAM-dependent_MTases_sf"/>
</dbReference>
<dbReference type="Proteomes" id="UP000295341">
    <property type="component" value="Unassembled WGS sequence"/>
</dbReference>
<dbReference type="GO" id="GO:0006493">
    <property type="term" value="P:protein O-linked glycosylation"/>
    <property type="evidence" value="ECO:0007669"/>
    <property type="project" value="TreeGrafter"/>
</dbReference>
<dbReference type="AlphaFoldDB" id="A0A4R7PAT6"/>
<dbReference type="CDD" id="cd02440">
    <property type="entry name" value="AdoMet_MTases"/>
    <property type="match status" value="1"/>
</dbReference>
<dbReference type="SUPFAM" id="SSF53335">
    <property type="entry name" value="S-adenosyl-L-methionine-dependent methyltransferases"/>
    <property type="match status" value="1"/>
</dbReference>
<dbReference type="RefSeq" id="WP_133879784.1">
    <property type="nucleotide sequence ID" value="NZ_MWIN01000033.1"/>
</dbReference>
<dbReference type="Pfam" id="PF13432">
    <property type="entry name" value="TPR_16"/>
    <property type="match status" value="1"/>
</dbReference>
<dbReference type="Pfam" id="PF14559">
    <property type="entry name" value="TPR_19"/>
    <property type="match status" value="1"/>
</dbReference>
<keyword evidence="4" id="KW-1185">Reference proteome</keyword>
<dbReference type="Gene3D" id="3.40.50.150">
    <property type="entry name" value="Vaccinia Virus protein VP39"/>
    <property type="match status" value="1"/>
</dbReference>
<dbReference type="InterPro" id="IPR013216">
    <property type="entry name" value="Methyltransf_11"/>
</dbReference>
<comment type="caution">
    <text evidence="3">The sequence shown here is derived from an EMBL/GenBank/DDBJ whole genome shotgun (WGS) entry which is preliminary data.</text>
</comment>
<dbReference type="PROSITE" id="PS50005">
    <property type="entry name" value="TPR"/>
    <property type="match status" value="3"/>
</dbReference>
<dbReference type="GO" id="GO:0016757">
    <property type="term" value="F:glycosyltransferase activity"/>
    <property type="evidence" value="ECO:0007669"/>
    <property type="project" value="TreeGrafter"/>
</dbReference>
<evidence type="ECO:0000256" key="1">
    <source>
        <dbReference type="PROSITE-ProRule" id="PRU00339"/>
    </source>
</evidence>
<dbReference type="GO" id="GO:0042802">
    <property type="term" value="F:identical protein binding"/>
    <property type="evidence" value="ECO:0007669"/>
    <property type="project" value="InterPro"/>
</dbReference>
<organism evidence="3 4">
    <name type="scientific">Panacagrimonas perspica</name>
    <dbReference type="NCBI Taxonomy" id="381431"/>
    <lineage>
        <taxon>Bacteria</taxon>
        <taxon>Pseudomonadati</taxon>
        <taxon>Pseudomonadota</taxon>
        <taxon>Gammaproteobacteria</taxon>
        <taxon>Nevskiales</taxon>
        <taxon>Nevskiaceae</taxon>
        <taxon>Panacagrimonas</taxon>
    </lineage>
</organism>
<dbReference type="Pfam" id="PF07721">
    <property type="entry name" value="TPR_4"/>
    <property type="match status" value="1"/>
</dbReference>
<dbReference type="EMBL" id="SOBT01000008">
    <property type="protein sequence ID" value="TDU31175.1"/>
    <property type="molecule type" value="Genomic_DNA"/>
</dbReference>
<feature type="repeat" description="TPR" evidence="1">
    <location>
        <begin position="160"/>
        <end position="193"/>
    </location>
</feature>
<gene>
    <name evidence="3" type="ORF">DFR24_0534</name>
</gene>
<keyword evidence="1" id="KW-0802">TPR repeat</keyword>
<proteinExistence type="predicted"/>
<feature type="repeat" description="TPR" evidence="1">
    <location>
        <begin position="194"/>
        <end position="227"/>
    </location>
</feature>